<keyword evidence="5" id="KW-0238">DNA-binding</keyword>
<dbReference type="SMART" id="SM00066">
    <property type="entry name" value="GAL4"/>
    <property type="match status" value="1"/>
</dbReference>
<dbReference type="Pfam" id="PF04082">
    <property type="entry name" value="Fungal_trans"/>
    <property type="match status" value="1"/>
</dbReference>
<keyword evidence="3" id="KW-0479">Metal-binding</keyword>
<feature type="region of interest" description="Disordered" evidence="10">
    <location>
        <begin position="1"/>
        <end position="25"/>
    </location>
</feature>
<evidence type="ECO:0000259" key="11">
    <source>
        <dbReference type="PROSITE" id="PS50048"/>
    </source>
</evidence>
<evidence type="ECO:0000256" key="5">
    <source>
        <dbReference type="ARBA" id="ARBA00023125"/>
    </source>
</evidence>
<evidence type="ECO:0000256" key="3">
    <source>
        <dbReference type="ARBA" id="ARBA00022723"/>
    </source>
</evidence>
<name>A0A2B7YZI6_POLH7</name>
<proteinExistence type="predicted"/>
<dbReference type="SMART" id="SM00906">
    <property type="entry name" value="Fungal_trans"/>
    <property type="match status" value="1"/>
</dbReference>
<dbReference type="PANTHER" id="PTHR31001">
    <property type="entry name" value="UNCHARACTERIZED TRANSCRIPTIONAL REGULATORY PROTEIN"/>
    <property type="match status" value="1"/>
</dbReference>
<dbReference type="Pfam" id="PF00172">
    <property type="entry name" value="Zn_clus"/>
    <property type="match status" value="1"/>
</dbReference>
<comment type="function">
    <text evidence="9">Transcription factor that specifically regulates the neosartoricin B biosynthesis gene cluster.</text>
</comment>
<evidence type="ECO:0000256" key="10">
    <source>
        <dbReference type="SAM" id="MobiDB-lite"/>
    </source>
</evidence>
<keyword evidence="13" id="KW-1185">Reference proteome</keyword>
<dbReference type="GO" id="GO:0000981">
    <property type="term" value="F:DNA-binding transcription factor activity, RNA polymerase II-specific"/>
    <property type="evidence" value="ECO:0007669"/>
    <property type="project" value="InterPro"/>
</dbReference>
<evidence type="ECO:0000256" key="8">
    <source>
        <dbReference type="ARBA" id="ARBA00031692"/>
    </source>
</evidence>
<dbReference type="GO" id="GO:0006351">
    <property type="term" value="P:DNA-templated transcription"/>
    <property type="evidence" value="ECO:0007669"/>
    <property type="project" value="InterPro"/>
</dbReference>
<dbReference type="OrthoDB" id="4203853at2759"/>
<evidence type="ECO:0000256" key="6">
    <source>
        <dbReference type="ARBA" id="ARBA00023163"/>
    </source>
</evidence>
<dbReference type="Proteomes" id="UP000224634">
    <property type="component" value="Unassembled WGS sequence"/>
</dbReference>
<reference evidence="12 13" key="1">
    <citation type="submission" date="2017-10" db="EMBL/GenBank/DDBJ databases">
        <title>Comparative genomics in systemic dimorphic fungi from Ajellomycetaceae.</title>
        <authorList>
            <person name="Munoz J.F."/>
            <person name="Mcewen J.G."/>
            <person name="Clay O.K."/>
            <person name="Cuomo C.A."/>
        </authorList>
    </citation>
    <scope>NUCLEOTIDE SEQUENCE [LARGE SCALE GENOMIC DNA]</scope>
    <source>
        <strain evidence="12 13">UAMH7299</strain>
    </source>
</reference>
<dbReference type="GO" id="GO:0005634">
    <property type="term" value="C:nucleus"/>
    <property type="evidence" value="ECO:0007669"/>
    <property type="project" value="UniProtKB-SubCell"/>
</dbReference>
<dbReference type="PANTHER" id="PTHR31001:SF45">
    <property type="entry name" value="ZN(II)2CYS6 TRANSCRIPTION FACTOR (EUROFUNG)"/>
    <property type="match status" value="1"/>
</dbReference>
<comment type="caution">
    <text evidence="12">The sequence shown here is derived from an EMBL/GenBank/DDBJ whole genome shotgun (WGS) entry which is preliminary data.</text>
</comment>
<gene>
    <name evidence="12" type="ORF">AJ80_01897</name>
</gene>
<evidence type="ECO:0000313" key="13">
    <source>
        <dbReference type="Proteomes" id="UP000224634"/>
    </source>
</evidence>
<dbReference type="GO" id="GO:0003677">
    <property type="term" value="F:DNA binding"/>
    <property type="evidence" value="ECO:0007669"/>
    <property type="project" value="UniProtKB-KW"/>
</dbReference>
<comment type="subcellular location">
    <subcellularLocation>
        <location evidence="1">Nucleus</location>
    </subcellularLocation>
</comment>
<evidence type="ECO:0000313" key="12">
    <source>
        <dbReference type="EMBL" id="PGH26399.1"/>
    </source>
</evidence>
<dbReference type="SUPFAM" id="SSF57701">
    <property type="entry name" value="Zn2/Cys6 DNA-binding domain"/>
    <property type="match status" value="1"/>
</dbReference>
<dbReference type="InterPro" id="IPR036864">
    <property type="entry name" value="Zn2-C6_fun-type_DNA-bd_sf"/>
</dbReference>
<evidence type="ECO:0000256" key="4">
    <source>
        <dbReference type="ARBA" id="ARBA00023015"/>
    </source>
</evidence>
<evidence type="ECO:0000256" key="2">
    <source>
        <dbReference type="ARBA" id="ARBA00018346"/>
    </source>
</evidence>
<dbReference type="STRING" id="1447883.A0A2B7YZI6"/>
<dbReference type="InterPro" id="IPR007219">
    <property type="entry name" value="XnlR_reg_dom"/>
</dbReference>
<feature type="domain" description="Zn(2)-C6 fungal-type" evidence="11">
    <location>
        <begin position="34"/>
        <end position="63"/>
    </location>
</feature>
<keyword evidence="4" id="KW-0805">Transcription regulation</keyword>
<evidence type="ECO:0000256" key="1">
    <source>
        <dbReference type="ARBA" id="ARBA00004123"/>
    </source>
</evidence>
<dbReference type="AlphaFoldDB" id="A0A2B7YZI6"/>
<accession>A0A2B7YZI6</accession>
<dbReference type="Gene3D" id="4.10.240.10">
    <property type="entry name" value="Zn(2)-C6 fungal-type DNA-binding domain"/>
    <property type="match status" value="1"/>
</dbReference>
<evidence type="ECO:0000256" key="9">
    <source>
        <dbReference type="ARBA" id="ARBA00045154"/>
    </source>
</evidence>
<dbReference type="InterPro" id="IPR001138">
    <property type="entry name" value="Zn2Cys6_DnaBD"/>
</dbReference>
<dbReference type="CDD" id="cd00067">
    <property type="entry name" value="GAL4"/>
    <property type="match status" value="1"/>
</dbReference>
<dbReference type="PROSITE" id="PS50048">
    <property type="entry name" value="ZN2_CY6_FUNGAL_2"/>
    <property type="match status" value="1"/>
</dbReference>
<protein>
    <recommendedName>
        <fullName evidence="2">C6 finger domain transcription factor nscR</fullName>
    </recommendedName>
    <alternativeName>
        <fullName evidence="8">Neosartiricin B biosynthesis protein R</fullName>
    </alternativeName>
</protein>
<dbReference type="GO" id="GO:0008270">
    <property type="term" value="F:zinc ion binding"/>
    <property type="evidence" value="ECO:0007669"/>
    <property type="project" value="InterPro"/>
</dbReference>
<evidence type="ECO:0000256" key="7">
    <source>
        <dbReference type="ARBA" id="ARBA00023242"/>
    </source>
</evidence>
<sequence length="786" mass="87929">MSGTSFGIPLSAPSEGQYTSTPPVPQAKPPRILACVLCQQRKVRCDRKNPCSNCIKAKVDCVTLPVAPRRRRRRPPEKDLLDRLKKYEDLLKQHGVQFEPMSGSSGGGGGTSAQKETDLLLQGTRTSALQETSDGECEYRKMKKSSSLSADTESTGNIGPWVVSFTPTFMLYWSDFVEQFRDPKQIGDSSDDEAIEPTMIHNAWDQLYDNNDHILFSSGVSLKTLRSLHPDPVKIFQLWQIYLNNANPLLRIVHAPLLQQQIIEASSNLDGISAALEVLMFGIYCSAIMTLSDEDCLQIFGESRDSLCLKYQSGCQQALVNAGFMRTFDLRVLSALFLYLVSKMDPRSLSVMVGIALRVAQRMGLHGETYLKELPPFEAELRRRLWWQIAMLDSRMSELADARTSVLAPVWDCNKPLNINDSDLFPHTRDPAVPKDGPTELIFVVLIAELGDFVRRERFHLRFYSPFLSCLGRDRNNSTYTFVMDEFEETIENKYLKYLDPQIPLHLMSLCVIRGLIGKWRFIEYTSRSVNKQLTQPASIYHERAFTNALRMIELNTVINSNPLIKGFRWFTHYNFPFPAFVYIIQELRRTTTGPRAEKAWDTLAANINIHHSLKGWISSVLFRPFSTMIFKAWEAHVNALRELGETVPPPPDFITTFKEYVAADKRPNDLTSLSLNADPTGGTDSSSFLPSIGPTGAALSHLFAITESASRGVAASSSSSSFAGPAPAAAASASAPAVDPELNELNIDPTDWNFMNTWMGNSMSNPGLFFGGNQDFGTTNFGAWE</sequence>
<dbReference type="EMBL" id="PDNA01000017">
    <property type="protein sequence ID" value="PGH26399.1"/>
    <property type="molecule type" value="Genomic_DNA"/>
</dbReference>
<organism evidence="12 13">
    <name type="scientific">Polytolypa hystricis (strain UAMH7299)</name>
    <dbReference type="NCBI Taxonomy" id="1447883"/>
    <lineage>
        <taxon>Eukaryota</taxon>
        <taxon>Fungi</taxon>
        <taxon>Dikarya</taxon>
        <taxon>Ascomycota</taxon>
        <taxon>Pezizomycotina</taxon>
        <taxon>Eurotiomycetes</taxon>
        <taxon>Eurotiomycetidae</taxon>
        <taxon>Onygenales</taxon>
        <taxon>Onygenales incertae sedis</taxon>
        <taxon>Polytolypa</taxon>
    </lineage>
</organism>
<keyword evidence="6" id="KW-0804">Transcription</keyword>
<dbReference type="CDD" id="cd12148">
    <property type="entry name" value="fungal_TF_MHR"/>
    <property type="match status" value="1"/>
</dbReference>
<dbReference type="InterPro" id="IPR050613">
    <property type="entry name" value="Sec_Metabolite_Reg"/>
</dbReference>
<keyword evidence="7" id="KW-0539">Nucleus</keyword>